<feature type="region of interest" description="Disordered" evidence="16">
    <location>
        <begin position="1"/>
        <end position="20"/>
    </location>
</feature>
<dbReference type="GO" id="GO:0003676">
    <property type="term" value="F:nucleic acid binding"/>
    <property type="evidence" value="ECO:0007669"/>
    <property type="project" value="InterPro"/>
</dbReference>
<feature type="compositionally biased region" description="Basic and acidic residues" evidence="16">
    <location>
        <begin position="199"/>
        <end position="211"/>
    </location>
</feature>
<evidence type="ECO:0000256" key="3">
    <source>
        <dbReference type="ARBA" id="ARBA00005189"/>
    </source>
</evidence>
<dbReference type="SMART" id="SM00443">
    <property type="entry name" value="G_patch"/>
    <property type="match status" value="1"/>
</dbReference>
<keyword evidence="10" id="KW-0256">Endoplasmic reticulum</keyword>
<dbReference type="CDD" id="cd07987">
    <property type="entry name" value="LPLAT_MGAT-like"/>
    <property type="match status" value="1"/>
</dbReference>
<feature type="compositionally biased region" description="Basic and acidic residues" evidence="16">
    <location>
        <begin position="438"/>
        <end position="447"/>
    </location>
</feature>
<evidence type="ECO:0000256" key="17">
    <source>
        <dbReference type="SAM" id="Phobius"/>
    </source>
</evidence>
<keyword evidence="11 17" id="KW-1133">Transmembrane helix</keyword>
<dbReference type="Pfam" id="PF03982">
    <property type="entry name" value="DAGAT"/>
    <property type="match status" value="1"/>
</dbReference>
<evidence type="ECO:0000256" key="9">
    <source>
        <dbReference type="ARBA" id="ARBA00022798"/>
    </source>
</evidence>
<dbReference type="PANTHER" id="PTHR12317:SF0">
    <property type="entry name" value="ACYLTRANSFERASE"/>
    <property type="match status" value="1"/>
</dbReference>
<evidence type="ECO:0000313" key="20">
    <source>
        <dbReference type="Proteomes" id="UP000018001"/>
    </source>
</evidence>
<comment type="caution">
    <text evidence="19">The sequence shown here is derived from an EMBL/GenBank/DDBJ whole genome shotgun (WGS) entry which is preliminary data.</text>
</comment>
<dbReference type="Proteomes" id="UP000018001">
    <property type="component" value="Unassembled WGS sequence"/>
</dbReference>
<gene>
    <name evidence="19" type="ORF">PVAR5_4652</name>
</gene>
<comment type="subcellular location">
    <subcellularLocation>
        <location evidence="1">Endoplasmic reticulum membrane</location>
        <topology evidence="1">Multi-pass membrane protein</topology>
    </subcellularLocation>
</comment>
<feature type="region of interest" description="Disordered" evidence="16">
    <location>
        <begin position="142"/>
        <end position="306"/>
    </location>
</feature>
<keyword evidence="8 17" id="KW-0812">Transmembrane</keyword>
<evidence type="ECO:0000256" key="5">
    <source>
        <dbReference type="ARBA" id="ARBA00013244"/>
    </source>
</evidence>
<dbReference type="PANTHER" id="PTHR12317">
    <property type="entry name" value="DIACYLGLYCEROL O-ACYLTRANSFERASE"/>
    <property type="match status" value="1"/>
</dbReference>
<comment type="pathway">
    <text evidence="2">Glycerolipid metabolism; triacylglycerol biosynthesis.</text>
</comment>
<feature type="transmembrane region" description="Helical" evidence="17">
    <location>
        <begin position="537"/>
        <end position="555"/>
    </location>
</feature>
<evidence type="ECO:0000256" key="14">
    <source>
        <dbReference type="ARBA" id="ARBA00023315"/>
    </source>
</evidence>
<dbReference type="EC" id="2.3.1.20" evidence="5"/>
<evidence type="ECO:0000256" key="4">
    <source>
        <dbReference type="ARBA" id="ARBA00005420"/>
    </source>
</evidence>
<comment type="catalytic activity">
    <reaction evidence="15">
        <text>an acyl-CoA + a 1,2-diacyl-sn-glycerol = a triacyl-sn-glycerol + CoA</text>
        <dbReference type="Rhea" id="RHEA:10868"/>
        <dbReference type="ChEBI" id="CHEBI:17815"/>
        <dbReference type="ChEBI" id="CHEBI:57287"/>
        <dbReference type="ChEBI" id="CHEBI:58342"/>
        <dbReference type="ChEBI" id="CHEBI:64615"/>
        <dbReference type="EC" id="2.3.1.20"/>
    </reaction>
</comment>
<dbReference type="GO" id="GO:0019432">
    <property type="term" value="P:triglyceride biosynthetic process"/>
    <property type="evidence" value="ECO:0007669"/>
    <property type="project" value="TreeGrafter"/>
</dbReference>
<feature type="transmembrane region" description="Helical" evidence="17">
    <location>
        <begin position="505"/>
        <end position="531"/>
    </location>
</feature>
<keyword evidence="9" id="KW-0319">Glycerol metabolism</keyword>
<dbReference type="OrthoDB" id="264532at2759"/>
<feature type="compositionally biased region" description="Basic and acidic residues" evidence="16">
    <location>
        <begin position="224"/>
        <end position="253"/>
    </location>
</feature>
<evidence type="ECO:0000256" key="11">
    <source>
        <dbReference type="ARBA" id="ARBA00022989"/>
    </source>
</evidence>
<feature type="compositionally biased region" description="Polar residues" evidence="16">
    <location>
        <begin position="356"/>
        <end position="366"/>
    </location>
</feature>
<evidence type="ECO:0000256" key="7">
    <source>
        <dbReference type="ARBA" id="ARBA00022679"/>
    </source>
</evidence>
<protein>
    <recommendedName>
        <fullName evidence="5">diacylglycerol O-acyltransferase</fullName>
        <ecNumber evidence="5">2.3.1.20</ecNumber>
    </recommendedName>
</protein>
<evidence type="ECO:0000256" key="15">
    <source>
        <dbReference type="ARBA" id="ARBA00048109"/>
    </source>
</evidence>
<keyword evidence="12" id="KW-0443">Lipid metabolism</keyword>
<feature type="compositionally biased region" description="Basic residues" evidence="16">
    <location>
        <begin position="1"/>
        <end position="11"/>
    </location>
</feature>
<evidence type="ECO:0000256" key="13">
    <source>
        <dbReference type="ARBA" id="ARBA00023136"/>
    </source>
</evidence>
<evidence type="ECO:0000256" key="8">
    <source>
        <dbReference type="ARBA" id="ARBA00022692"/>
    </source>
</evidence>
<keyword evidence="14 19" id="KW-0012">Acyltransferase</keyword>
<feature type="compositionally biased region" description="Polar residues" evidence="16">
    <location>
        <begin position="375"/>
        <end position="406"/>
    </location>
</feature>
<evidence type="ECO:0000313" key="19">
    <source>
        <dbReference type="EMBL" id="GAD96003.1"/>
    </source>
</evidence>
<dbReference type="eggNOG" id="KOG0831">
    <property type="taxonomic scope" value="Eukaryota"/>
</dbReference>
<dbReference type="EMBL" id="BAUL01000147">
    <property type="protein sequence ID" value="GAD96003.1"/>
    <property type="molecule type" value="Genomic_DNA"/>
</dbReference>
<dbReference type="PROSITE" id="PS50174">
    <property type="entry name" value="G_PATCH"/>
    <property type="match status" value="1"/>
</dbReference>
<keyword evidence="20" id="KW-1185">Reference proteome</keyword>
<feature type="compositionally biased region" description="Polar residues" evidence="16">
    <location>
        <begin position="418"/>
        <end position="436"/>
    </location>
</feature>
<dbReference type="InterPro" id="IPR007130">
    <property type="entry name" value="DAGAT"/>
</dbReference>
<accession>V5FVB4</accession>
<comment type="pathway">
    <text evidence="3">Lipid metabolism.</text>
</comment>
<proteinExistence type="inferred from homology"/>
<dbReference type="HOGENOM" id="CLU_341939_0_0_1"/>
<feature type="compositionally biased region" description="Basic residues" evidence="16">
    <location>
        <begin position="212"/>
        <end position="223"/>
    </location>
</feature>
<keyword evidence="7 19" id="KW-0808">Transferase</keyword>
<dbReference type="GO" id="GO:0005789">
    <property type="term" value="C:endoplasmic reticulum membrane"/>
    <property type="evidence" value="ECO:0007669"/>
    <property type="project" value="UniProtKB-SubCell"/>
</dbReference>
<evidence type="ECO:0000256" key="1">
    <source>
        <dbReference type="ARBA" id="ARBA00004477"/>
    </source>
</evidence>
<evidence type="ECO:0000256" key="2">
    <source>
        <dbReference type="ARBA" id="ARBA00004771"/>
    </source>
</evidence>
<dbReference type="GO" id="GO:0004144">
    <property type="term" value="F:diacylglycerol O-acyltransferase activity"/>
    <property type="evidence" value="ECO:0007669"/>
    <property type="project" value="UniProtKB-EC"/>
</dbReference>
<keyword evidence="13 17" id="KW-0472">Membrane</keyword>
<evidence type="ECO:0000256" key="12">
    <source>
        <dbReference type="ARBA" id="ARBA00023098"/>
    </source>
</evidence>
<feature type="compositionally biased region" description="Basic and acidic residues" evidence="16">
    <location>
        <begin position="456"/>
        <end position="475"/>
    </location>
</feature>
<dbReference type="AlphaFoldDB" id="V5FVB4"/>
<dbReference type="InParanoid" id="V5FVB4"/>
<dbReference type="eggNOG" id="KOG2809">
    <property type="taxonomic scope" value="Eukaryota"/>
</dbReference>
<evidence type="ECO:0000256" key="6">
    <source>
        <dbReference type="ARBA" id="ARBA00022516"/>
    </source>
</evidence>
<feature type="region of interest" description="Disordered" evidence="16">
    <location>
        <begin position="355"/>
        <end position="486"/>
    </location>
</feature>
<comment type="similarity">
    <text evidence="4">Belongs to the diacylglycerol acyltransferase family.</text>
</comment>
<evidence type="ECO:0000256" key="16">
    <source>
        <dbReference type="SAM" id="MobiDB-lite"/>
    </source>
</evidence>
<feature type="compositionally biased region" description="Basic residues" evidence="16">
    <location>
        <begin position="277"/>
        <end position="289"/>
    </location>
</feature>
<feature type="domain" description="G-patch" evidence="18">
    <location>
        <begin position="25"/>
        <end position="79"/>
    </location>
</feature>
<sequence>MGLAGPRKRTKISHDPNNTNWARSTSGFGHKIMSSQGWTPGSVLGARNAAHADHFTAASASHIRVTLKDDTLGLGARPKRDLIDGPTGLDAFQGLLGRLNGKTDVELEKEQRKRDDVKLAIYTARKWQAVRFVPGGLLIPEKNDALSSKPQEDSGKQGSSADDSAEGSQPEKEKKSKKHKKSKDSKESKESKKSKKSKKSDADDKSDTETSKKKRKESKKRKHGDGSDKSDDNKGAEEDQKAVSKSSKSKDTEASGSQTSRSETPTTSRERIPMGRHVFRSRHIQQKKRALMDDKSLNEPYPCPPSSLPRYQAHGCYELIPELSPHRSPDHAQHTFLVIPPAGYSTAPLDALPTDSCASTPMSSVHTLPPEPSTGRESVNLTSKLSDVTTIDETSEATSTIGTGNDTELEDQPGRLSDVTNLPTADGTTPHFNSNDMHAPESGKDAVKPAPSSESAQKEAVKPENARETRRKDAPRMQSGTTNGKSHGIRWAPLNIGLERRLQTLIVLCHTLTIPIFLTVFFFLCAIPLFWPLLIPYLIYILLFADGATSGTLSGRRNFLRSLPTWSLYANYFPARLHRSVPLEPTRKYIFGYHPHGIISHGAFAAFATEALGFSKLFPGITNTVLTLDSNFRIPLYREYVLGMGLASVSRESCENLLTKGGTDGEGMGRAITIVVGGARESLHALPHTLRVILKSRKGFVKLAVRTGADIVPVLGFGENDLYEQVRSDEHPLIHKFQMLIKRTMGFTIPLFHARGVFNYDVGLMPYRRPLNIVVGRPISVIQQRKGEPLDERYVDELHAKYVQELERIWEDYRDVFSPDRVSELEILE</sequence>
<feature type="compositionally biased region" description="Low complexity" evidence="16">
    <location>
        <begin position="257"/>
        <end position="267"/>
    </location>
</feature>
<dbReference type="GO" id="GO:0006071">
    <property type="term" value="P:glycerol metabolic process"/>
    <property type="evidence" value="ECO:0007669"/>
    <property type="project" value="UniProtKB-KW"/>
</dbReference>
<dbReference type="InterPro" id="IPR000467">
    <property type="entry name" value="G_patch_dom"/>
</dbReference>
<keyword evidence="6" id="KW-0444">Lipid biosynthesis</keyword>
<reference evidence="20" key="1">
    <citation type="journal article" date="2014" name="Genome Announc.">
        <title>Draft genome sequence of the formaldehyde-resistant fungus Byssochlamys spectabilis No. 5 (anamorph Paecilomyces variotii No. 5) (NBRC109023).</title>
        <authorList>
            <person name="Oka T."/>
            <person name="Ekino K."/>
            <person name="Fukuda K."/>
            <person name="Nomura Y."/>
        </authorList>
    </citation>
    <scope>NUCLEOTIDE SEQUENCE [LARGE SCALE GENOMIC DNA]</scope>
    <source>
        <strain evidence="20">No. 5 / NBRC 109023</strain>
    </source>
</reference>
<organism evidence="19 20">
    <name type="scientific">Byssochlamys spectabilis (strain No. 5 / NBRC 109023)</name>
    <name type="common">Paecilomyces variotii</name>
    <dbReference type="NCBI Taxonomy" id="1356009"/>
    <lineage>
        <taxon>Eukaryota</taxon>
        <taxon>Fungi</taxon>
        <taxon>Dikarya</taxon>
        <taxon>Ascomycota</taxon>
        <taxon>Pezizomycotina</taxon>
        <taxon>Eurotiomycetes</taxon>
        <taxon>Eurotiomycetidae</taxon>
        <taxon>Eurotiales</taxon>
        <taxon>Thermoascaceae</taxon>
        <taxon>Paecilomyces</taxon>
    </lineage>
</organism>
<name>V5FVB4_BYSSN</name>
<evidence type="ECO:0000259" key="18">
    <source>
        <dbReference type="PROSITE" id="PS50174"/>
    </source>
</evidence>
<evidence type="ECO:0000256" key="10">
    <source>
        <dbReference type="ARBA" id="ARBA00022824"/>
    </source>
</evidence>
<dbReference type="Pfam" id="PF01585">
    <property type="entry name" value="G-patch"/>
    <property type="match status" value="1"/>
</dbReference>